<keyword evidence="2" id="KW-0238">DNA-binding</keyword>
<keyword evidence="3" id="KW-0804">Transcription</keyword>
<dbReference type="GO" id="GO:0000978">
    <property type="term" value="F:RNA polymerase II cis-regulatory region sequence-specific DNA binding"/>
    <property type="evidence" value="ECO:0007669"/>
    <property type="project" value="TreeGrafter"/>
</dbReference>
<evidence type="ECO:0000313" key="9">
    <source>
        <dbReference type="Proteomes" id="UP000054408"/>
    </source>
</evidence>
<evidence type="ECO:0000256" key="2">
    <source>
        <dbReference type="ARBA" id="ARBA00023125"/>
    </source>
</evidence>
<dbReference type="EMBL" id="GL349448">
    <property type="protein sequence ID" value="KNC47810.1"/>
    <property type="molecule type" value="Genomic_DNA"/>
</dbReference>
<dbReference type="InterPro" id="IPR009057">
    <property type="entry name" value="Homeodomain-like_sf"/>
</dbReference>
<sequence length="681" mass="74813">MATEGDAELQALMAVLASSGAAAVAETASAAGGSAHARRARIEALRAALEASKTYEAILREHVSRMELARSRNLTMTKIVEKLPDVIRGSLPVSLDKAIAPLHAGGASVHGFEDSRGSKPPKNADAARKEMLRGVRPDYAVAAKWKPTEERELRAAIRQHLRRALSSALFDRYEEQITRNEPEALAAVTSQLEDIGVMSDNELLSRAGSINWADVHMDHLPGRTVAAAEIYWTNVLHPHINSSAKFSRRDDELILELVGQHTDRNWELVTRLFNERSTSPGIRKPWQLLTRYQSALSASHTRAQWSPEEDAALQAAIARFGTRNWNRVATAVLQRNGQQCLHRYHKVLAAANLKGRWSIEEDIMLSIGVKVYGAGNWFKIQSLVPFRTDVQVRERWANCLDPAILYSDWTPDEDRRLLSAMHDVPDGHAVPWAKIAAGFPGRTDNHVVRRFLKLTNQTVRSKKAIVVNKPAIAALLRALASSSASSPSPTASSVSCPSLTASASFAKFPAAPVTADELHQVLRSFALVPFPRATPHLDIPTSLHALPPNLANLDALYKLCYAVADTVPDPELEDEFDIDPPPASALPSPDSIWEDDTRLQLLRAWFLALFAAPFTNAAALARTDSAATHVQSPQQSSPLARSRRRRRRSPSPPRSTHATHATSEPSSESARSGRAKRQKRA</sequence>
<keyword evidence="4" id="KW-0539">Nucleus</keyword>
<keyword evidence="1" id="KW-0805">Transcription regulation</keyword>
<dbReference type="GO" id="GO:0042795">
    <property type="term" value="P:snRNA transcription by RNA polymerase II"/>
    <property type="evidence" value="ECO:0007669"/>
    <property type="project" value="TreeGrafter"/>
</dbReference>
<dbReference type="InterPro" id="IPR001005">
    <property type="entry name" value="SANT/Myb"/>
</dbReference>
<feature type="domain" description="HTH myb-type" evidence="7">
    <location>
        <begin position="354"/>
        <end position="404"/>
    </location>
</feature>
<feature type="region of interest" description="Disordered" evidence="5">
    <location>
        <begin position="625"/>
        <end position="681"/>
    </location>
</feature>
<dbReference type="GeneID" id="25563603"/>
<feature type="domain" description="Myb-like" evidence="6">
    <location>
        <begin position="354"/>
        <end position="400"/>
    </location>
</feature>
<feature type="compositionally biased region" description="Polar residues" evidence="5">
    <location>
        <begin position="656"/>
        <end position="670"/>
    </location>
</feature>
<evidence type="ECO:0000259" key="7">
    <source>
        <dbReference type="PROSITE" id="PS51294"/>
    </source>
</evidence>
<evidence type="ECO:0000313" key="8">
    <source>
        <dbReference type="EMBL" id="KNC47810.1"/>
    </source>
</evidence>
<dbReference type="PANTHER" id="PTHR46621">
    <property type="entry name" value="SNRNA-ACTIVATING PROTEIN COMPLEX SUBUNIT 4"/>
    <property type="match status" value="1"/>
</dbReference>
<dbReference type="GO" id="GO:0019185">
    <property type="term" value="C:snRNA-activating protein complex"/>
    <property type="evidence" value="ECO:0007669"/>
    <property type="project" value="TreeGrafter"/>
</dbReference>
<dbReference type="Gene3D" id="1.10.10.60">
    <property type="entry name" value="Homeodomain-like"/>
    <property type="match status" value="4"/>
</dbReference>
<dbReference type="STRING" id="461836.A0A0L0D6I2"/>
<evidence type="ECO:0000256" key="4">
    <source>
        <dbReference type="ARBA" id="ARBA00023242"/>
    </source>
</evidence>
<dbReference type="InterPro" id="IPR017930">
    <property type="entry name" value="Myb_dom"/>
</dbReference>
<evidence type="ECO:0000256" key="5">
    <source>
        <dbReference type="SAM" id="MobiDB-lite"/>
    </source>
</evidence>
<dbReference type="Proteomes" id="UP000054408">
    <property type="component" value="Unassembled WGS sequence"/>
</dbReference>
<name>A0A0L0D6I2_THETB</name>
<gene>
    <name evidence="8" type="ORF">AMSG_04039</name>
</gene>
<dbReference type="PROSITE" id="PS51294">
    <property type="entry name" value="HTH_MYB"/>
    <property type="match status" value="3"/>
</dbReference>
<evidence type="ECO:0000259" key="6">
    <source>
        <dbReference type="PROSITE" id="PS50090"/>
    </source>
</evidence>
<organism evidence="8 9">
    <name type="scientific">Thecamonas trahens ATCC 50062</name>
    <dbReference type="NCBI Taxonomy" id="461836"/>
    <lineage>
        <taxon>Eukaryota</taxon>
        <taxon>Apusozoa</taxon>
        <taxon>Apusomonadida</taxon>
        <taxon>Apusomonadidae</taxon>
        <taxon>Thecamonas</taxon>
    </lineage>
</organism>
<protein>
    <submittedName>
        <fullName evidence="8">Uncharacterized protein</fullName>
    </submittedName>
</protein>
<dbReference type="SUPFAM" id="SSF46689">
    <property type="entry name" value="Homeodomain-like"/>
    <property type="match status" value="3"/>
</dbReference>
<dbReference type="InterPro" id="IPR051575">
    <property type="entry name" value="Myb-like_DNA-bd"/>
</dbReference>
<dbReference type="OrthoDB" id="2143914at2759"/>
<feature type="domain" description="HTH myb-type" evidence="7">
    <location>
        <begin position="297"/>
        <end position="352"/>
    </location>
</feature>
<keyword evidence="9" id="KW-1185">Reference proteome</keyword>
<proteinExistence type="predicted"/>
<feature type="domain" description="Myb-like" evidence="6">
    <location>
        <begin position="297"/>
        <end position="348"/>
    </location>
</feature>
<dbReference type="GO" id="GO:0042796">
    <property type="term" value="P:snRNA transcription by RNA polymerase III"/>
    <property type="evidence" value="ECO:0007669"/>
    <property type="project" value="TreeGrafter"/>
</dbReference>
<feature type="domain" description="HTH myb-type" evidence="7">
    <location>
        <begin position="409"/>
        <end position="459"/>
    </location>
</feature>
<dbReference type="eggNOG" id="KOG0048">
    <property type="taxonomic scope" value="Eukaryota"/>
</dbReference>
<feature type="region of interest" description="Disordered" evidence="5">
    <location>
        <begin position="571"/>
        <end position="591"/>
    </location>
</feature>
<feature type="compositionally biased region" description="Low complexity" evidence="5">
    <location>
        <begin position="625"/>
        <end position="640"/>
    </location>
</feature>
<evidence type="ECO:0000256" key="1">
    <source>
        <dbReference type="ARBA" id="ARBA00023015"/>
    </source>
</evidence>
<reference evidence="8 9" key="1">
    <citation type="submission" date="2010-05" db="EMBL/GenBank/DDBJ databases">
        <title>The Genome Sequence of Thecamonas trahens ATCC 50062.</title>
        <authorList>
            <consortium name="The Broad Institute Genome Sequencing Platform"/>
            <person name="Russ C."/>
            <person name="Cuomo C."/>
            <person name="Shea T."/>
            <person name="Young S.K."/>
            <person name="Zeng Q."/>
            <person name="Koehrsen M."/>
            <person name="Haas B."/>
            <person name="Borodovsky M."/>
            <person name="Guigo R."/>
            <person name="Alvarado L."/>
            <person name="Berlin A."/>
            <person name="Bochicchio J."/>
            <person name="Borenstein D."/>
            <person name="Chapman S."/>
            <person name="Chen Z."/>
            <person name="Freedman E."/>
            <person name="Gellesch M."/>
            <person name="Goldberg J."/>
            <person name="Griggs A."/>
            <person name="Gujja S."/>
            <person name="Heilman E."/>
            <person name="Heiman D."/>
            <person name="Hepburn T."/>
            <person name="Howarth C."/>
            <person name="Jen D."/>
            <person name="Larson L."/>
            <person name="Mehta T."/>
            <person name="Park D."/>
            <person name="Pearson M."/>
            <person name="Roberts A."/>
            <person name="Saif S."/>
            <person name="Shenoy N."/>
            <person name="Sisk P."/>
            <person name="Stolte C."/>
            <person name="Sykes S."/>
            <person name="Thomson T."/>
            <person name="Walk T."/>
            <person name="White J."/>
            <person name="Yandava C."/>
            <person name="Burger G."/>
            <person name="Gray M.W."/>
            <person name="Holland P.W.H."/>
            <person name="King N."/>
            <person name="Lang F.B.F."/>
            <person name="Roger A.J."/>
            <person name="Ruiz-Trillo I."/>
            <person name="Lander E."/>
            <person name="Nusbaum C."/>
        </authorList>
    </citation>
    <scope>NUCLEOTIDE SEQUENCE [LARGE SCALE GENOMIC DNA]</scope>
    <source>
        <strain evidence="8 9">ATCC 50062</strain>
    </source>
</reference>
<feature type="domain" description="Myb-like" evidence="6">
    <location>
        <begin position="401"/>
        <end position="455"/>
    </location>
</feature>
<dbReference type="RefSeq" id="XP_013759288.1">
    <property type="nucleotide sequence ID" value="XM_013903834.1"/>
</dbReference>
<evidence type="ECO:0000256" key="3">
    <source>
        <dbReference type="ARBA" id="ARBA00023163"/>
    </source>
</evidence>
<accession>A0A0L0D6I2</accession>
<dbReference type="GO" id="GO:0001006">
    <property type="term" value="F:RNA polymerase III type 3 promoter sequence-specific DNA binding"/>
    <property type="evidence" value="ECO:0007669"/>
    <property type="project" value="TreeGrafter"/>
</dbReference>
<dbReference type="CDD" id="cd00167">
    <property type="entry name" value="SANT"/>
    <property type="match status" value="4"/>
</dbReference>
<dbReference type="PROSITE" id="PS50090">
    <property type="entry name" value="MYB_LIKE"/>
    <property type="match status" value="3"/>
</dbReference>
<dbReference type="AlphaFoldDB" id="A0A0L0D6I2"/>
<dbReference type="PANTHER" id="PTHR46621:SF1">
    <property type="entry name" value="SNRNA-ACTIVATING PROTEIN COMPLEX SUBUNIT 4"/>
    <property type="match status" value="1"/>
</dbReference>
<dbReference type="Pfam" id="PF00249">
    <property type="entry name" value="Myb_DNA-binding"/>
    <property type="match status" value="3"/>
</dbReference>
<dbReference type="SMART" id="SM00717">
    <property type="entry name" value="SANT"/>
    <property type="match status" value="5"/>
</dbReference>